<organism evidence="1 2">
    <name type="scientific">Ovis ammon polii x Ovis aries</name>
    <dbReference type="NCBI Taxonomy" id="2918886"/>
    <lineage>
        <taxon>Eukaryota</taxon>
        <taxon>Metazoa</taxon>
        <taxon>Chordata</taxon>
        <taxon>Craniata</taxon>
        <taxon>Vertebrata</taxon>
        <taxon>Euteleostomi</taxon>
        <taxon>Mammalia</taxon>
        <taxon>Eutheria</taxon>
        <taxon>Laurasiatheria</taxon>
        <taxon>Artiodactyla</taxon>
        <taxon>Ruminantia</taxon>
        <taxon>Pecora</taxon>
        <taxon>Bovidae</taxon>
        <taxon>Caprinae</taxon>
        <taxon>Ovis</taxon>
    </lineage>
</organism>
<dbReference type="EMBL" id="CM043044">
    <property type="protein sequence ID" value="KAI4564804.1"/>
    <property type="molecule type" value="Genomic_DNA"/>
</dbReference>
<evidence type="ECO:0000313" key="2">
    <source>
        <dbReference type="Proteomes" id="UP001057279"/>
    </source>
</evidence>
<protein>
    <submittedName>
        <fullName evidence="1">Uncharacterized protein</fullName>
    </submittedName>
</protein>
<gene>
    <name evidence="1" type="ORF">MJG53_015816</name>
</gene>
<sequence>MEGDGRAHLADRSGRSRGREHRQQQHRHPSEPARPHHESCGRERDEDRRQCCRGSPAYSSARAYCGYRRSPPPSTRPRLMSGDRHRRPSEVYVVQRGPEGGPYDAPRARLGFSQDHGLCAPHRREAGSLSWGYQSPHDDKHPLGAKEYEKSSTLTSQKSVLASSREESPRPVPSDRAKENPPSTSVKEEERRRRGIQFSPSFGHTSDFKKQKQEDSEKTKPDKNKQSLNRLDITEGTKGLLPMVKKKATDNQKIQEGKVRPPHLNGKPDGSLPEVEETDMDNECKPPTMFFHSFLNQDQPREEKKKIMKTSATALEEKEPKKNDSSQNLDLVQELPEVNENRSEKQQPSGNVWAKLEKVPIDAPVWPDLPLPRISAKYHPLPASRLMSSFRPKQKALSSPQKVEEVGFTGCRMNSKMQVFSGSKCAYLAKMMTLRQQCIWVLKNNINSIFKVGGVPYSVLEPILKSCAPDQLYRIEKYNHTLVQETDQLWKIHCHQNFRKERPQEHESWREMYMRLQDAQEQRLRALTVNIQTAHANKPKGRQAKMILLNSLAQPLSDVQRRRQFETQEAAVPEKVKIKPAPYPRETSHTPSSSNGLNLTHEKPAHTCSSTTSTHLPQVVNGRKPVKKIAPMMAKTIKDFKNRFSRR</sequence>
<proteinExistence type="predicted"/>
<keyword evidence="2" id="KW-1185">Reference proteome</keyword>
<accession>A0ACB9UCE8</accession>
<name>A0ACB9UCE8_9CETA</name>
<comment type="caution">
    <text evidence="1">The sequence shown here is derived from an EMBL/GenBank/DDBJ whole genome shotgun (WGS) entry which is preliminary data.</text>
</comment>
<dbReference type="Proteomes" id="UP001057279">
    <property type="component" value="Linkage Group LG19"/>
</dbReference>
<evidence type="ECO:0000313" key="1">
    <source>
        <dbReference type="EMBL" id="KAI4564804.1"/>
    </source>
</evidence>
<reference evidence="1" key="1">
    <citation type="submission" date="2022-03" db="EMBL/GenBank/DDBJ databases">
        <title>Genomic analyses of argali, domestic sheep and their hybrids provide insights into chromosomal evolution, heterosis and genetic basis of agronomic traits.</title>
        <authorList>
            <person name="Li M."/>
        </authorList>
    </citation>
    <scope>NUCLEOTIDE SEQUENCE</scope>
    <source>
        <strain evidence="1">F1 hybrid</strain>
    </source>
</reference>